<keyword evidence="2" id="KW-1185">Reference proteome</keyword>
<dbReference type="EMBL" id="JAMZIH010007852">
    <property type="protein sequence ID" value="KAJ1672781.1"/>
    <property type="molecule type" value="Genomic_DNA"/>
</dbReference>
<comment type="caution">
    <text evidence="1">The sequence shown here is derived from an EMBL/GenBank/DDBJ whole genome shotgun (WGS) entry which is preliminary data.</text>
</comment>
<dbReference type="Proteomes" id="UP001145114">
    <property type="component" value="Unassembled WGS sequence"/>
</dbReference>
<protein>
    <submittedName>
        <fullName evidence="1">Uncharacterized protein</fullName>
    </submittedName>
</protein>
<organism evidence="1 2">
    <name type="scientific">Spiromyces aspiralis</name>
    <dbReference type="NCBI Taxonomy" id="68401"/>
    <lineage>
        <taxon>Eukaryota</taxon>
        <taxon>Fungi</taxon>
        <taxon>Fungi incertae sedis</taxon>
        <taxon>Zoopagomycota</taxon>
        <taxon>Kickxellomycotina</taxon>
        <taxon>Kickxellomycetes</taxon>
        <taxon>Kickxellales</taxon>
        <taxon>Kickxellaceae</taxon>
        <taxon>Spiromyces</taxon>
    </lineage>
</organism>
<reference evidence="1" key="1">
    <citation type="submission" date="2022-06" db="EMBL/GenBank/DDBJ databases">
        <title>Phylogenomic reconstructions and comparative analyses of Kickxellomycotina fungi.</title>
        <authorList>
            <person name="Reynolds N.K."/>
            <person name="Stajich J.E."/>
            <person name="Barry K."/>
            <person name="Grigoriev I.V."/>
            <person name="Crous P."/>
            <person name="Smith M.E."/>
        </authorList>
    </citation>
    <scope>NUCLEOTIDE SEQUENCE</scope>
    <source>
        <strain evidence="1">RSA 2271</strain>
    </source>
</reference>
<evidence type="ECO:0000313" key="2">
    <source>
        <dbReference type="Proteomes" id="UP001145114"/>
    </source>
</evidence>
<feature type="non-terminal residue" evidence="1">
    <location>
        <position position="336"/>
    </location>
</feature>
<evidence type="ECO:0000313" key="1">
    <source>
        <dbReference type="EMBL" id="KAJ1672781.1"/>
    </source>
</evidence>
<proteinExistence type="predicted"/>
<gene>
    <name evidence="1" type="ORF">EV182_006514</name>
</gene>
<sequence>MRPHWVARLSVSVHHAFIGLQSYEFRLTILRILRLLRVFSAFKYSSLLQLSIEVMIISFKRSADALMALLLFSVLIIVLFSTLIYFAERGVWSEVHGAFLDSDGEYSKFTSIPAAAWYMAVTLTTTGFGDMTPKTFVGKLVSFPAMMCGILLIALPSIIVGRNFTHVWEAARRYRQPRPNVRIQRVGDSFLEQRVNTPLNLNDSAGSGDRFTPAGMHRLSMDSAGGGAAIGARTRHGMTLSRYGLTSHHATHSAHSRISFPPSGRRLYGIEEKGKGIDREIDDDVFSSFSVNYKARPGSEDAGRDLIEELARRDSFEMQDLSASTQHTRHPAGYSR</sequence>
<name>A0ACC1HAW2_9FUNG</name>
<accession>A0ACC1HAW2</accession>